<keyword evidence="3" id="KW-1185">Reference proteome</keyword>
<dbReference type="InterPro" id="IPR050164">
    <property type="entry name" value="Peptidase_C19"/>
</dbReference>
<dbReference type="STRING" id="5722.A2DUQ7"/>
<gene>
    <name evidence="2" type="ORF">TVAG_159650</name>
</gene>
<dbReference type="SUPFAM" id="SSF54001">
    <property type="entry name" value="Cysteine proteinases"/>
    <property type="match status" value="1"/>
</dbReference>
<reference evidence="2" key="2">
    <citation type="journal article" date="2007" name="Science">
        <title>Draft genome sequence of the sexually transmitted pathogen Trichomonas vaginalis.</title>
        <authorList>
            <person name="Carlton J.M."/>
            <person name="Hirt R.P."/>
            <person name="Silva J.C."/>
            <person name="Delcher A.L."/>
            <person name="Schatz M."/>
            <person name="Zhao Q."/>
            <person name="Wortman J.R."/>
            <person name="Bidwell S.L."/>
            <person name="Alsmark U.C.M."/>
            <person name="Besteiro S."/>
            <person name="Sicheritz-Ponten T."/>
            <person name="Noel C.J."/>
            <person name="Dacks J.B."/>
            <person name="Foster P.G."/>
            <person name="Simillion C."/>
            <person name="Van de Peer Y."/>
            <person name="Miranda-Saavedra D."/>
            <person name="Barton G.J."/>
            <person name="Westrop G.D."/>
            <person name="Mueller S."/>
            <person name="Dessi D."/>
            <person name="Fiori P.L."/>
            <person name="Ren Q."/>
            <person name="Paulsen I."/>
            <person name="Zhang H."/>
            <person name="Bastida-Corcuera F.D."/>
            <person name="Simoes-Barbosa A."/>
            <person name="Brown M.T."/>
            <person name="Hayes R.D."/>
            <person name="Mukherjee M."/>
            <person name="Okumura C.Y."/>
            <person name="Schneider R."/>
            <person name="Smith A.J."/>
            <person name="Vanacova S."/>
            <person name="Villalvazo M."/>
            <person name="Haas B.J."/>
            <person name="Pertea M."/>
            <person name="Feldblyum T.V."/>
            <person name="Utterback T.R."/>
            <person name="Shu C.L."/>
            <person name="Osoegawa K."/>
            <person name="de Jong P.J."/>
            <person name="Hrdy I."/>
            <person name="Horvathova L."/>
            <person name="Zubacova Z."/>
            <person name="Dolezal P."/>
            <person name="Malik S.B."/>
            <person name="Logsdon J.M. Jr."/>
            <person name="Henze K."/>
            <person name="Gupta A."/>
            <person name="Wang C.C."/>
            <person name="Dunne R.L."/>
            <person name="Upcroft J.A."/>
            <person name="Upcroft P."/>
            <person name="White O."/>
            <person name="Salzberg S.L."/>
            <person name="Tang P."/>
            <person name="Chiu C.-H."/>
            <person name="Lee Y.-S."/>
            <person name="Embley T.M."/>
            <person name="Coombs G.H."/>
            <person name="Mottram J.C."/>
            <person name="Tachezy J."/>
            <person name="Fraser-Liggett C.M."/>
            <person name="Johnson P.J."/>
        </authorList>
    </citation>
    <scope>NUCLEOTIDE SEQUENCE [LARGE SCALE GENOMIC DNA]</scope>
    <source>
        <strain evidence="2">G3</strain>
    </source>
</reference>
<organism evidence="2 3">
    <name type="scientific">Trichomonas vaginalis (strain ATCC PRA-98 / G3)</name>
    <dbReference type="NCBI Taxonomy" id="412133"/>
    <lineage>
        <taxon>Eukaryota</taxon>
        <taxon>Metamonada</taxon>
        <taxon>Parabasalia</taxon>
        <taxon>Trichomonadida</taxon>
        <taxon>Trichomonadidae</taxon>
        <taxon>Trichomonas</taxon>
    </lineage>
</organism>
<dbReference type="SMR" id="A2DUQ7"/>
<dbReference type="InterPro" id="IPR028889">
    <property type="entry name" value="USP"/>
</dbReference>
<dbReference type="AlphaFoldDB" id="A2DUQ7"/>
<proteinExistence type="predicted"/>
<dbReference type="Proteomes" id="UP000001542">
    <property type="component" value="Unassembled WGS sequence"/>
</dbReference>
<dbReference type="eggNOG" id="KOG1863">
    <property type="taxonomic scope" value="Eukaryota"/>
</dbReference>
<dbReference type="VEuPathDB" id="TrichDB:TVAGG3_0259830"/>
<evidence type="ECO:0000313" key="2">
    <source>
        <dbReference type="EMBL" id="EAY15792.1"/>
    </source>
</evidence>
<dbReference type="PANTHER" id="PTHR24006">
    <property type="entry name" value="UBIQUITIN CARBOXYL-TERMINAL HYDROLASE"/>
    <property type="match status" value="1"/>
</dbReference>
<dbReference type="VEuPathDB" id="TrichDB:TVAG_159650"/>
<feature type="domain" description="USP" evidence="1">
    <location>
        <begin position="153"/>
        <end position="444"/>
    </location>
</feature>
<protein>
    <submittedName>
        <fullName evidence="2">Clan CA, family C19, ubiquitin hydrolase-like cysteine peptidase</fullName>
    </submittedName>
</protein>
<name>A2DUQ7_TRIV3</name>
<sequence length="995" mass="114773">MEEKEIESIESVWSIENFSNRETITEMVSMRSSRFFMFKICPNNQEKFNINVEFVDGQLPVYSEITASILSLGKNDEPLSKKINWEVTLENNKTKIEFDLTQEELVNQVYIYNDEMLISLNVKILQKSIEKSDTQEIKNENSKEVEKGKDEYVGLVNQGSTCYMNALIQSLFHIPLLRKTVFEKSDSENKIYSALQQILAGLQLSKLSQGTYCLTDALEMSFDDLLIQKDIHEFSDVVMTSLGDIAKYFYDGKMVHFINCINVDEKSEKIETFMDLSLMVNGVSNIQESLKKYFETEILKNEYKSEKNGMQDVEMGMKIMQCPKILSIHLQRFEYDQNSQRNHKIYSKFEFQDTLDLSEYCYEKQTAEYVLTQVIVHSGNPDFGHYYDFIRPNIKSDQWIKFNDTEVTKCNSQEAIEDNFGGLPNAQSTIEKIYSAYILVYVRKDLLDQIFIDVPNEVIPPNLQKPQYSSESTFLSLIQNSESFKQRKFIQQNQMPLGSLQIYTEDSLESDARRSRAWFESCKSFIPNFVPEKTTLKSLSETISTNIGESVDFSRLWTVKDGFPQKYLDIETDGNKLMSEFGTFNSIFVDNDFELEEADEAKELDNILAFIYTYDPSMNDPLRLQGSQVISIKKKIGEVIEDFIPSIRKYEIEYVIHNKNFSKASPEEQIGFLAEGKSAFIVANAVKPLSAKLFNDYKRKRPPYKTNPYVICSTRLENSVFPDDVSKYVEEERNIVEIKCKQFDELGNTEYETIAFPSNISNDNFFDFLISTFDIQNYDDDEDVIILFPYSNPSNLIVLDLEKTLNEQLSFDSVNEISFTVCKKSSAENYRHLAQVEYKIAELGKVIENKTIFVKNGIPIYLLINIIALEESKEIIPVIVHKHRISSFVDENTSISDTSQPILFDQIKINRGGFLVKICFSKCDEKLRYYGNPFLIKVEKELVVSDLMAIIETNLGKKYSPYTIKDNKFVAIDTTLQISQAINEKGAIILKDAGI</sequence>
<keyword evidence="2" id="KW-0378">Hydrolase</keyword>
<dbReference type="GO" id="GO:0005829">
    <property type="term" value="C:cytosol"/>
    <property type="evidence" value="ECO:0000318"/>
    <property type="project" value="GO_Central"/>
</dbReference>
<dbReference type="PROSITE" id="PS50235">
    <property type="entry name" value="USP_3"/>
    <property type="match status" value="1"/>
</dbReference>
<evidence type="ECO:0000259" key="1">
    <source>
        <dbReference type="PROSITE" id="PS50235"/>
    </source>
</evidence>
<evidence type="ECO:0000313" key="3">
    <source>
        <dbReference type="Proteomes" id="UP000001542"/>
    </source>
</evidence>
<reference evidence="2" key="1">
    <citation type="submission" date="2006-10" db="EMBL/GenBank/DDBJ databases">
        <authorList>
            <person name="Amadeo P."/>
            <person name="Zhao Q."/>
            <person name="Wortman J."/>
            <person name="Fraser-Liggett C."/>
            <person name="Carlton J."/>
        </authorList>
    </citation>
    <scope>NUCLEOTIDE SEQUENCE</scope>
    <source>
        <strain evidence="2">G3</strain>
    </source>
</reference>
<dbReference type="GO" id="GO:0004843">
    <property type="term" value="F:cysteine-type deubiquitinase activity"/>
    <property type="evidence" value="ECO:0000318"/>
    <property type="project" value="GO_Central"/>
</dbReference>
<dbReference type="GO" id="GO:0031647">
    <property type="term" value="P:regulation of protein stability"/>
    <property type="evidence" value="ECO:0000318"/>
    <property type="project" value="GO_Central"/>
</dbReference>
<dbReference type="GO" id="GO:0005634">
    <property type="term" value="C:nucleus"/>
    <property type="evidence" value="ECO:0000318"/>
    <property type="project" value="GO_Central"/>
</dbReference>
<dbReference type="KEGG" id="tva:4773795"/>
<dbReference type="InterPro" id="IPR038765">
    <property type="entry name" value="Papain-like_cys_pep_sf"/>
</dbReference>
<dbReference type="PANTHER" id="PTHR24006:SF827">
    <property type="entry name" value="UBIQUITIN CARBOXYL-TERMINAL HYDROLASE 34"/>
    <property type="match status" value="1"/>
</dbReference>
<dbReference type="Gene3D" id="3.90.70.10">
    <property type="entry name" value="Cysteine proteinases"/>
    <property type="match status" value="1"/>
</dbReference>
<dbReference type="Pfam" id="PF00443">
    <property type="entry name" value="UCH"/>
    <property type="match status" value="1"/>
</dbReference>
<dbReference type="InterPro" id="IPR001394">
    <property type="entry name" value="Peptidase_C19_UCH"/>
</dbReference>
<dbReference type="InParanoid" id="A2DUQ7"/>
<dbReference type="RefSeq" id="XP_001328015.1">
    <property type="nucleotide sequence ID" value="XM_001327980.1"/>
</dbReference>
<dbReference type="OrthoDB" id="289038at2759"/>
<dbReference type="EMBL" id="DS113250">
    <property type="protein sequence ID" value="EAY15792.1"/>
    <property type="molecule type" value="Genomic_DNA"/>
</dbReference>
<dbReference type="GO" id="GO:0016579">
    <property type="term" value="P:protein deubiquitination"/>
    <property type="evidence" value="ECO:0007669"/>
    <property type="project" value="InterPro"/>
</dbReference>
<dbReference type="PROSITE" id="PS00972">
    <property type="entry name" value="USP_1"/>
    <property type="match status" value="1"/>
</dbReference>
<dbReference type="InterPro" id="IPR018200">
    <property type="entry name" value="USP_CS"/>
</dbReference>
<accession>A2DUQ7</accession>